<reference evidence="4 5" key="1">
    <citation type="journal article" date="2018" name="MBio">
        <title>Comparative Genomics Reveals the Core Gene Toolbox for the Fungus-Insect Symbiosis.</title>
        <authorList>
            <person name="Wang Y."/>
            <person name="Stata M."/>
            <person name="Wang W."/>
            <person name="Stajich J.E."/>
            <person name="White M.M."/>
            <person name="Moncalvo J.M."/>
        </authorList>
    </citation>
    <scope>NUCLEOTIDE SEQUENCE [LARGE SCALE GENOMIC DNA]</scope>
    <source>
        <strain evidence="4 5">SC-DP-2</strain>
    </source>
</reference>
<dbReference type="Proteomes" id="UP000245609">
    <property type="component" value="Unassembled WGS sequence"/>
</dbReference>
<dbReference type="InterPro" id="IPR035991">
    <property type="entry name" value="Casein_kinase_II_beta-like"/>
</dbReference>
<comment type="caution">
    <text evidence="4">The sequence shown here is derived from an EMBL/GenBank/DDBJ whole genome shotgun (WGS) entry which is preliminary data.</text>
</comment>
<dbReference type="SMART" id="SM01085">
    <property type="entry name" value="CK_II_beta"/>
    <property type="match status" value="1"/>
</dbReference>
<dbReference type="SUPFAM" id="SSF57798">
    <property type="entry name" value="Casein kinase II beta subunit"/>
    <property type="match status" value="1"/>
</dbReference>
<dbReference type="Gene3D" id="1.10.1820.10">
    <property type="entry name" value="protein kinase ck2 holoenzyme, chain C, domain 1"/>
    <property type="match status" value="1"/>
</dbReference>
<dbReference type="AlphaFoldDB" id="A0A2T9ZIU0"/>
<dbReference type="GO" id="GO:0019887">
    <property type="term" value="F:protein kinase regulator activity"/>
    <property type="evidence" value="ECO:0007669"/>
    <property type="project" value="InterPro"/>
</dbReference>
<comment type="subunit">
    <text evidence="3">Tetramer of two alpha and two beta subunits.</text>
</comment>
<dbReference type="Pfam" id="PF01214">
    <property type="entry name" value="CK_II_beta"/>
    <property type="match status" value="1"/>
</dbReference>
<evidence type="ECO:0000256" key="2">
    <source>
        <dbReference type="ARBA" id="ARBA00045899"/>
    </source>
</evidence>
<dbReference type="GO" id="GO:0005956">
    <property type="term" value="C:protein kinase CK2 complex"/>
    <property type="evidence" value="ECO:0007669"/>
    <property type="project" value="UniProtKB-UniRule"/>
</dbReference>
<dbReference type="GO" id="GO:0005737">
    <property type="term" value="C:cytoplasm"/>
    <property type="evidence" value="ECO:0007669"/>
    <property type="project" value="TreeGrafter"/>
</dbReference>
<keyword evidence="5" id="KW-1185">Reference proteome</keyword>
<comment type="similarity">
    <text evidence="1 3">Belongs to the casein kinase 2 subunit beta family.</text>
</comment>
<comment type="function">
    <text evidence="2 3">Regulatory subunit of casein kinase II/CK2. As part of the kinase complex regulates the basal catalytic activity of the alpha subunit a constitutively active serine/threonine-protein kinase that phosphorylates a large number of substrates containing acidic residues C-terminal to the phosphorylated serine or threonine.</text>
</comment>
<name>A0A2T9ZIU0_9FUNG</name>
<evidence type="ECO:0000256" key="1">
    <source>
        <dbReference type="ARBA" id="ARBA00006941"/>
    </source>
</evidence>
<dbReference type="PRINTS" id="PR00472">
    <property type="entry name" value="CASNKINASEII"/>
</dbReference>
<dbReference type="Gene3D" id="2.20.25.20">
    <property type="match status" value="1"/>
</dbReference>
<sequence>MYSIEDQVEDWKTVFLAQKGNSIFCNVDDSYIADPFNLTNLDKDIDNYKSALKLILNDITLSKIKGLHLKKIWDSACFLYGQIHARYILTNDGMLKMLDKYENSAFGTCPRVQCDQQSLIPVGIDDRVGVARVKFYCCNCEDVYEPDGQCNKEIDGAFFTTTFPHLFFLSFPHLKPKTKFKIDRYVPRMFGYKIYRHSKLHKWQERERTKAIWESISKLPV</sequence>
<dbReference type="FunFam" id="2.20.25.20:FF:000001">
    <property type="entry name" value="Casein kinase II subunit beta"/>
    <property type="match status" value="1"/>
</dbReference>
<protein>
    <recommendedName>
        <fullName evidence="3">Casein kinase II subunit beta</fullName>
        <shortName evidence="3">CK II beta</shortName>
    </recommendedName>
</protein>
<dbReference type="STRING" id="133381.A0A2T9ZIU0"/>
<evidence type="ECO:0000313" key="4">
    <source>
        <dbReference type="EMBL" id="PVV04501.1"/>
    </source>
</evidence>
<dbReference type="FunFam" id="1.10.1820.10:FF:000005">
    <property type="entry name" value="Casein kinase II subunit beta"/>
    <property type="match status" value="1"/>
</dbReference>
<dbReference type="PANTHER" id="PTHR11740">
    <property type="entry name" value="CASEIN KINASE II SUBUNIT BETA"/>
    <property type="match status" value="1"/>
</dbReference>
<dbReference type="InterPro" id="IPR016149">
    <property type="entry name" value="Casein_kin_II_reg-sub_N"/>
</dbReference>
<evidence type="ECO:0000313" key="5">
    <source>
        <dbReference type="Proteomes" id="UP000245609"/>
    </source>
</evidence>
<dbReference type="EMBL" id="MBFS01000114">
    <property type="protein sequence ID" value="PVV04501.1"/>
    <property type="molecule type" value="Genomic_DNA"/>
</dbReference>
<gene>
    <name evidence="4" type="ORF">BB560_000999</name>
</gene>
<accession>A0A2T9ZIU0</accession>
<dbReference type="PANTHER" id="PTHR11740:SF0">
    <property type="entry name" value="CASEIN KINASE II SUBUNIT BETA"/>
    <property type="match status" value="1"/>
</dbReference>
<proteinExistence type="inferred from homology"/>
<organism evidence="4 5">
    <name type="scientific">Smittium megazygosporum</name>
    <dbReference type="NCBI Taxonomy" id="133381"/>
    <lineage>
        <taxon>Eukaryota</taxon>
        <taxon>Fungi</taxon>
        <taxon>Fungi incertae sedis</taxon>
        <taxon>Zoopagomycota</taxon>
        <taxon>Kickxellomycotina</taxon>
        <taxon>Harpellomycetes</taxon>
        <taxon>Harpellales</taxon>
        <taxon>Legeriomycetaceae</taxon>
        <taxon>Smittium</taxon>
    </lineage>
</organism>
<dbReference type="InterPro" id="IPR000704">
    <property type="entry name" value="Casein_kinase_II_reg-sub"/>
</dbReference>
<evidence type="ECO:0000256" key="3">
    <source>
        <dbReference type="RuleBase" id="RU361268"/>
    </source>
</evidence>
<dbReference type="OrthoDB" id="3971593at2759"/>